<dbReference type="EMBL" id="FNSO01000004">
    <property type="protein sequence ID" value="SEC82594.1"/>
    <property type="molecule type" value="Genomic_DNA"/>
</dbReference>
<dbReference type="Gene3D" id="1.10.357.10">
    <property type="entry name" value="Tetracycline Repressor, domain 2"/>
    <property type="match status" value="1"/>
</dbReference>
<evidence type="ECO:0000259" key="5">
    <source>
        <dbReference type="PROSITE" id="PS50977"/>
    </source>
</evidence>
<dbReference type="Pfam" id="PF00440">
    <property type="entry name" value="TetR_N"/>
    <property type="match status" value="1"/>
</dbReference>
<accession>A0A1H4VQL8</accession>
<evidence type="ECO:0000313" key="6">
    <source>
        <dbReference type="EMBL" id="SEC82594.1"/>
    </source>
</evidence>
<keyword evidence="3" id="KW-0804">Transcription</keyword>
<dbReference type="AlphaFoldDB" id="A0A1H4VQL8"/>
<feature type="DNA-binding region" description="H-T-H motif" evidence="4">
    <location>
        <begin position="28"/>
        <end position="47"/>
    </location>
</feature>
<dbReference type="PROSITE" id="PS50977">
    <property type="entry name" value="HTH_TETR_2"/>
    <property type="match status" value="1"/>
</dbReference>
<proteinExistence type="predicted"/>
<evidence type="ECO:0000256" key="3">
    <source>
        <dbReference type="ARBA" id="ARBA00023163"/>
    </source>
</evidence>
<dbReference type="OrthoDB" id="3186364at2"/>
<dbReference type="GO" id="GO:0000976">
    <property type="term" value="F:transcription cis-regulatory region binding"/>
    <property type="evidence" value="ECO:0007669"/>
    <property type="project" value="TreeGrafter"/>
</dbReference>
<dbReference type="GO" id="GO:0003700">
    <property type="term" value="F:DNA-binding transcription factor activity"/>
    <property type="evidence" value="ECO:0007669"/>
    <property type="project" value="TreeGrafter"/>
</dbReference>
<evidence type="ECO:0000256" key="4">
    <source>
        <dbReference type="PROSITE-ProRule" id="PRU00335"/>
    </source>
</evidence>
<evidence type="ECO:0000256" key="2">
    <source>
        <dbReference type="ARBA" id="ARBA00023125"/>
    </source>
</evidence>
<feature type="domain" description="HTH tetR-type" evidence="5">
    <location>
        <begin position="5"/>
        <end position="65"/>
    </location>
</feature>
<evidence type="ECO:0000256" key="1">
    <source>
        <dbReference type="ARBA" id="ARBA00023015"/>
    </source>
</evidence>
<reference evidence="7" key="1">
    <citation type="submission" date="2016-10" db="EMBL/GenBank/DDBJ databases">
        <authorList>
            <person name="Varghese N."/>
            <person name="Submissions S."/>
        </authorList>
    </citation>
    <scope>NUCLEOTIDE SEQUENCE [LARGE SCALE GENOMIC DNA]</scope>
    <source>
        <strain evidence="7">DSM 44544</strain>
    </source>
</reference>
<evidence type="ECO:0000313" key="7">
    <source>
        <dbReference type="Proteomes" id="UP000199622"/>
    </source>
</evidence>
<name>A0A1H4VQL8_9PSEU</name>
<dbReference type="InterPro" id="IPR001647">
    <property type="entry name" value="HTH_TetR"/>
</dbReference>
<dbReference type="SUPFAM" id="SSF46689">
    <property type="entry name" value="Homeodomain-like"/>
    <property type="match status" value="1"/>
</dbReference>
<sequence length="177" mass="19635">MPKPSDTKQRILDVARDLFTSQGVQRTSLQDIADRLGITKPALYYHFPSRDDLVRSIVQPMLDDGEKFLLDQEARGDGSVRELVEGFFDFNYRHRADVVMLLSELPTLADLGLIDRVLAWRTRLTELICGPSPTLDQQARAILALGGLQDVCMQFPDVPVEDLKAAAVAGALDALGR</sequence>
<organism evidence="6 7">
    <name type="scientific">Amycolatopsis tolypomycina</name>
    <dbReference type="NCBI Taxonomy" id="208445"/>
    <lineage>
        <taxon>Bacteria</taxon>
        <taxon>Bacillati</taxon>
        <taxon>Actinomycetota</taxon>
        <taxon>Actinomycetes</taxon>
        <taxon>Pseudonocardiales</taxon>
        <taxon>Pseudonocardiaceae</taxon>
        <taxon>Amycolatopsis</taxon>
    </lineage>
</organism>
<dbReference type="RefSeq" id="WP_091311804.1">
    <property type="nucleotide sequence ID" value="NZ_FNSO01000004.1"/>
</dbReference>
<dbReference type="STRING" id="208445.SAMN04489727_5237"/>
<protein>
    <submittedName>
        <fullName evidence="6">Regulatory protein, tetR family</fullName>
    </submittedName>
</protein>
<dbReference type="PRINTS" id="PR00455">
    <property type="entry name" value="HTHTETR"/>
</dbReference>
<keyword evidence="2 4" id="KW-0238">DNA-binding</keyword>
<dbReference type="PANTHER" id="PTHR30055:SF234">
    <property type="entry name" value="HTH-TYPE TRANSCRIPTIONAL REGULATOR BETI"/>
    <property type="match status" value="1"/>
</dbReference>
<dbReference type="InterPro" id="IPR009057">
    <property type="entry name" value="Homeodomain-like_sf"/>
</dbReference>
<keyword evidence="7" id="KW-1185">Reference proteome</keyword>
<dbReference type="PANTHER" id="PTHR30055">
    <property type="entry name" value="HTH-TYPE TRANSCRIPTIONAL REGULATOR RUTR"/>
    <property type="match status" value="1"/>
</dbReference>
<dbReference type="InterPro" id="IPR050109">
    <property type="entry name" value="HTH-type_TetR-like_transc_reg"/>
</dbReference>
<keyword evidence="1" id="KW-0805">Transcription regulation</keyword>
<dbReference type="Proteomes" id="UP000199622">
    <property type="component" value="Unassembled WGS sequence"/>
</dbReference>
<gene>
    <name evidence="6" type="ORF">SAMN04489727_5237</name>
</gene>